<reference evidence="3 4" key="1">
    <citation type="submission" date="2021-03" db="EMBL/GenBank/DDBJ databases">
        <title>Genomic Encyclopedia of Type Strains, Phase IV (KMG-IV): sequencing the most valuable type-strain genomes for metagenomic binning, comparative biology and taxonomic classification.</title>
        <authorList>
            <person name="Goeker M."/>
        </authorList>
    </citation>
    <scope>NUCLEOTIDE SEQUENCE [LARGE SCALE GENOMIC DNA]</scope>
    <source>
        <strain evidence="3 4">DSM 26427</strain>
    </source>
</reference>
<dbReference type="Gene3D" id="2.120.10.30">
    <property type="entry name" value="TolB, C-terminal domain"/>
    <property type="match status" value="1"/>
</dbReference>
<organism evidence="3 4">
    <name type="scientific">Rhizobium herbae</name>
    <dbReference type="NCBI Taxonomy" id="508661"/>
    <lineage>
        <taxon>Bacteria</taxon>
        <taxon>Pseudomonadati</taxon>
        <taxon>Pseudomonadota</taxon>
        <taxon>Alphaproteobacteria</taxon>
        <taxon>Hyphomicrobiales</taxon>
        <taxon>Rhizobiaceae</taxon>
        <taxon>Rhizobium/Agrobacterium group</taxon>
        <taxon>Rhizobium</taxon>
    </lineage>
</organism>
<dbReference type="RefSeq" id="WP_209854061.1">
    <property type="nucleotide sequence ID" value="NZ_JAGGJV010000006.1"/>
</dbReference>
<dbReference type="InterPro" id="IPR051262">
    <property type="entry name" value="SMP-30/CGR1_Lactonase"/>
</dbReference>
<dbReference type="InterPro" id="IPR011042">
    <property type="entry name" value="6-blade_b-propeller_TolB-like"/>
</dbReference>
<dbReference type="PRINTS" id="PR01790">
    <property type="entry name" value="SMP30FAMILY"/>
</dbReference>
<evidence type="ECO:0000256" key="1">
    <source>
        <dbReference type="ARBA" id="ARBA00022801"/>
    </source>
</evidence>
<evidence type="ECO:0000259" key="2">
    <source>
        <dbReference type="Pfam" id="PF08450"/>
    </source>
</evidence>
<keyword evidence="1 3" id="KW-0378">Hydrolase</keyword>
<dbReference type="InterPro" id="IPR013658">
    <property type="entry name" value="SGL"/>
</dbReference>
<dbReference type="PANTHER" id="PTHR47572">
    <property type="entry name" value="LIPOPROTEIN-RELATED"/>
    <property type="match status" value="1"/>
</dbReference>
<feature type="domain" description="SMP-30/Gluconolactonase/LRE-like region" evidence="2">
    <location>
        <begin position="38"/>
        <end position="292"/>
    </location>
</feature>
<keyword evidence="4" id="KW-1185">Reference proteome</keyword>
<dbReference type="EMBL" id="JAGGJV010000006">
    <property type="protein sequence ID" value="MBP1860059.1"/>
    <property type="molecule type" value="Genomic_DNA"/>
</dbReference>
<dbReference type="Pfam" id="PF08450">
    <property type="entry name" value="SGL"/>
    <property type="match status" value="1"/>
</dbReference>
<dbReference type="Proteomes" id="UP000823786">
    <property type="component" value="Unassembled WGS sequence"/>
</dbReference>
<dbReference type="SUPFAM" id="SSF63829">
    <property type="entry name" value="Calcium-dependent phosphotriesterase"/>
    <property type="match status" value="1"/>
</dbReference>
<dbReference type="EC" id="3.1.1.17" evidence="3"/>
<gene>
    <name evidence="3" type="ORF">J2Z75_003580</name>
</gene>
<evidence type="ECO:0000313" key="4">
    <source>
        <dbReference type="Proteomes" id="UP000823786"/>
    </source>
</evidence>
<protein>
    <submittedName>
        <fullName evidence="3">Gluconolactonase</fullName>
        <ecNumber evidence="3">3.1.1.17</ecNumber>
    </submittedName>
</protein>
<accession>A0ABS4EQ34</accession>
<dbReference type="PANTHER" id="PTHR47572:SF4">
    <property type="entry name" value="LACTONASE DRP35"/>
    <property type="match status" value="1"/>
</dbReference>
<proteinExistence type="predicted"/>
<name>A0ABS4EQ34_9HYPH</name>
<dbReference type="GO" id="GO:0004341">
    <property type="term" value="F:gluconolactonase activity"/>
    <property type="evidence" value="ECO:0007669"/>
    <property type="project" value="UniProtKB-EC"/>
</dbReference>
<sequence>MFGEIEGTGFEVLDPRFAGCFVGHARVERLWTGGRWLEGPAWFAPGRFLVWSDIPNNRMMRFDETSGAVSVFRQPSNNSNGNTVDNQGRLVTCEHLTRRVTRTDFDGTVEVIADRFEGKRFNSPNDVVVKSDGSIWFTDPSYGIMHDYEGDYGEEEIGGCHVYRVDPQSGDVTKVVDDFEKPNGLAFSPDERLLYVADTGASHLENGPRHIRRFSVSDEGRLSGGEVFATCMNGFFDGFRVDRTGRIWASAGDGVHCHDPDGTLIGKIRIPEIVSNLTFGDARRNRLFITATSSLYAVYLTANGSKFG</sequence>
<comment type="caution">
    <text evidence="3">The sequence shown here is derived from an EMBL/GenBank/DDBJ whole genome shotgun (WGS) entry which is preliminary data.</text>
</comment>
<dbReference type="InterPro" id="IPR005511">
    <property type="entry name" value="SMP-30"/>
</dbReference>
<evidence type="ECO:0000313" key="3">
    <source>
        <dbReference type="EMBL" id="MBP1860059.1"/>
    </source>
</evidence>